<dbReference type="AlphaFoldDB" id="A0A2T3JTL1"/>
<gene>
    <name evidence="2" type="ORF">C9J18_08200</name>
    <name evidence="1" type="ORF">CTM96_07140</name>
</gene>
<accession>A0A2T3JTL1</accession>
<keyword evidence="3" id="KW-1185">Reference proteome</keyword>
<organism evidence="2 4">
    <name type="scientific">Photobacterium phosphoreum</name>
    <dbReference type="NCBI Taxonomy" id="659"/>
    <lineage>
        <taxon>Bacteria</taxon>
        <taxon>Pseudomonadati</taxon>
        <taxon>Pseudomonadota</taxon>
        <taxon>Gammaproteobacteria</taxon>
        <taxon>Vibrionales</taxon>
        <taxon>Vibrionaceae</taxon>
        <taxon>Photobacterium</taxon>
    </lineage>
</organism>
<sequence length="93" mass="10286">MTFNSACISFPFDLHNVSSVPNHKSTVCITCQNISIINIKLIFYNLVHGGSAYSDIYQSDSKNAMVIIEDNGPKIRTLTVPITKLKQLVNAVE</sequence>
<dbReference type="Proteomes" id="UP000241618">
    <property type="component" value="Unassembled WGS sequence"/>
</dbReference>
<dbReference type="Proteomes" id="UP000241405">
    <property type="component" value="Unassembled WGS sequence"/>
</dbReference>
<comment type="caution">
    <text evidence="2">The sequence shown here is derived from an EMBL/GenBank/DDBJ whole genome shotgun (WGS) entry which is preliminary data.</text>
</comment>
<evidence type="ECO:0000313" key="4">
    <source>
        <dbReference type="Proteomes" id="UP000241618"/>
    </source>
</evidence>
<dbReference type="EMBL" id="PYMP01000006">
    <property type="protein sequence ID" value="PSU52525.1"/>
    <property type="molecule type" value="Genomic_DNA"/>
</dbReference>
<evidence type="ECO:0000313" key="3">
    <source>
        <dbReference type="Proteomes" id="UP000241405"/>
    </source>
</evidence>
<evidence type="ECO:0000313" key="1">
    <source>
        <dbReference type="EMBL" id="PSU25882.1"/>
    </source>
</evidence>
<dbReference type="EMBL" id="PYMO01000005">
    <property type="protein sequence ID" value="PSU25882.1"/>
    <property type="molecule type" value="Genomic_DNA"/>
</dbReference>
<name>A0A2T3JTL1_PHOPO</name>
<proteinExistence type="predicted"/>
<evidence type="ECO:0000313" key="2">
    <source>
        <dbReference type="EMBL" id="PSU52525.1"/>
    </source>
</evidence>
<protein>
    <submittedName>
        <fullName evidence="2">Uncharacterized protein</fullName>
    </submittedName>
</protein>
<reference evidence="3 4" key="1">
    <citation type="submission" date="2018-03" db="EMBL/GenBank/DDBJ databases">
        <title>Whole genome sequencing of Histamine producing bacteria.</title>
        <authorList>
            <person name="Butler K."/>
        </authorList>
    </citation>
    <scope>NUCLEOTIDE SEQUENCE [LARGE SCALE GENOMIC DNA]</scope>
    <source>
        <strain evidence="2 4">FS-6.1</strain>
        <strain evidence="1 3">FS-6.2</strain>
    </source>
</reference>